<dbReference type="GO" id="GO:0003677">
    <property type="term" value="F:DNA binding"/>
    <property type="evidence" value="ECO:0007669"/>
    <property type="project" value="InterPro"/>
</dbReference>
<reference evidence="5 6" key="1">
    <citation type="journal article" date="2015" name="Int. J. Syst. Evol. Microbiol.">
        <title>Tumebacillus algifaecis sp. nov., isolated from decomposing algal scum.</title>
        <authorList>
            <person name="Wu Y.F."/>
            <person name="Zhang B."/>
            <person name="Xing P."/>
            <person name="Wu Q.L."/>
            <person name="Liu S.J."/>
        </authorList>
    </citation>
    <scope>NUCLEOTIDE SEQUENCE [LARGE SCALE GENOMIC DNA]</scope>
    <source>
        <strain evidence="5 6">THMBR28</strain>
    </source>
</reference>
<dbReference type="GO" id="GO:0045892">
    <property type="term" value="P:negative regulation of DNA-templated transcription"/>
    <property type="evidence" value="ECO:0007669"/>
    <property type="project" value="UniProtKB-ARBA"/>
</dbReference>
<dbReference type="Gene3D" id="3.30.450.40">
    <property type="match status" value="1"/>
</dbReference>
<dbReference type="SUPFAM" id="SSF56112">
    <property type="entry name" value="Protein kinase-like (PK-like)"/>
    <property type="match status" value="1"/>
</dbReference>
<dbReference type="PROSITE" id="PS00622">
    <property type="entry name" value="HTH_LUXR_1"/>
    <property type="match status" value="1"/>
</dbReference>
<dbReference type="EMBL" id="CP022657">
    <property type="protein sequence ID" value="ASS74028.1"/>
    <property type="molecule type" value="Genomic_DNA"/>
</dbReference>
<accession>A0A223CXI6</accession>
<feature type="domain" description="HTH luxR-type" evidence="4">
    <location>
        <begin position="1363"/>
        <end position="1428"/>
    </location>
</feature>
<dbReference type="InterPro" id="IPR053159">
    <property type="entry name" value="Hybrid_Histidine_Kinase"/>
</dbReference>
<dbReference type="Gene3D" id="1.10.10.10">
    <property type="entry name" value="Winged helix-like DNA-binding domain superfamily/Winged helix DNA-binding domain"/>
    <property type="match status" value="1"/>
</dbReference>
<dbReference type="CDD" id="cd06170">
    <property type="entry name" value="LuxR_C_like"/>
    <property type="match status" value="1"/>
</dbReference>
<dbReference type="RefSeq" id="WP_094235287.1">
    <property type="nucleotide sequence ID" value="NZ_CP022657.1"/>
</dbReference>
<dbReference type="OrthoDB" id="9801841at2"/>
<evidence type="ECO:0000313" key="5">
    <source>
        <dbReference type="EMBL" id="ASS74028.1"/>
    </source>
</evidence>
<evidence type="ECO:0000256" key="1">
    <source>
        <dbReference type="ARBA" id="ARBA00023015"/>
    </source>
</evidence>
<dbReference type="PRINTS" id="PR00038">
    <property type="entry name" value="HTHLUXR"/>
</dbReference>
<dbReference type="Pfam" id="PF00196">
    <property type="entry name" value="GerE"/>
    <property type="match status" value="1"/>
</dbReference>
<name>A0A223CXI6_9BACL</name>
<dbReference type="SUPFAM" id="SSF52540">
    <property type="entry name" value="P-loop containing nucleoside triphosphate hydrolases"/>
    <property type="match status" value="1"/>
</dbReference>
<dbReference type="InterPro" id="IPR000792">
    <property type="entry name" value="Tscrpt_reg_LuxR_C"/>
</dbReference>
<dbReference type="InterPro" id="IPR029016">
    <property type="entry name" value="GAF-like_dom_sf"/>
</dbReference>
<dbReference type="InterPro" id="IPR016032">
    <property type="entry name" value="Sig_transdc_resp-reg_C-effctor"/>
</dbReference>
<dbReference type="InterPro" id="IPR003018">
    <property type="entry name" value="GAF"/>
</dbReference>
<keyword evidence="6" id="KW-1185">Reference proteome</keyword>
<feature type="domain" description="Protein kinase" evidence="3">
    <location>
        <begin position="1"/>
        <end position="183"/>
    </location>
</feature>
<dbReference type="KEGG" id="tab:CIG75_02880"/>
<dbReference type="PANTHER" id="PTHR43642:SF1">
    <property type="entry name" value="HYBRID SIGNAL TRANSDUCTION HISTIDINE KINASE G"/>
    <property type="match status" value="1"/>
</dbReference>
<evidence type="ECO:0000313" key="6">
    <source>
        <dbReference type="Proteomes" id="UP000214688"/>
    </source>
</evidence>
<dbReference type="Gene3D" id="1.10.510.10">
    <property type="entry name" value="Transferase(Phosphotransferase) domain 1"/>
    <property type="match status" value="1"/>
</dbReference>
<organism evidence="5 6">
    <name type="scientific">Tumebacillus algifaecis</name>
    <dbReference type="NCBI Taxonomy" id="1214604"/>
    <lineage>
        <taxon>Bacteria</taxon>
        <taxon>Bacillati</taxon>
        <taxon>Bacillota</taxon>
        <taxon>Bacilli</taxon>
        <taxon>Bacillales</taxon>
        <taxon>Alicyclobacillaceae</taxon>
        <taxon>Tumebacillus</taxon>
    </lineage>
</organism>
<dbReference type="Proteomes" id="UP000214688">
    <property type="component" value="Chromosome"/>
</dbReference>
<dbReference type="InterPro" id="IPR036388">
    <property type="entry name" value="WH-like_DNA-bd_sf"/>
</dbReference>
<keyword evidence="2" id="KW-0804">Transcription</keyword>
<sequence length="1432" mass="162171">MFTNSEKQLTEWLPMAPFEEKAFLQIAITLSEMVYRIHRQNVRIGGLSPANVRMSADRTLAELSETVEMHDIYQAPEQTGRINRTPDGRSDLYSLGVIFYELLTGVLPFQAQGETNWSYLHISAPPRPLGEMRPELEGPLQDIVLKLLAKSPEDRYQSAYGLLADLKQCARMLEQNGVLMPFLIGRVDEIREFRLPHNLFGRDEQMQWLVAGFELAAAGKSVFRSIRGVAGIGKTALINQFQETVARRGGRFVGGKGDPRDQDRPYEPVLQALRQWIEELWSEPTDTVASLKERLNARLGEEAQTIVACWPEACALLGDPAGEAPACGPAVAARFGELLPEMIGCMAEGEQSLVLYLDDLQWADVSTIRLLHRLARDEEIKGLMVIGASREEADSNWIADTADQTELPPLLYEDVRLWVSSVLHEDTARARLLARSMYLQTQGNPRSLRLLLENWRNEKKLIYDEKQHRWMWDAEVTKRMSESEESIRLVKAGFSRLSEETRAMLAIAAAIGPCFPPEMLAEVSGHSLEQTLHLLQAAEREGMICYEEQAKDRRGEERLYLFLHDQVWQMADSIYADRRADWHLKIGRLLQRQNSNWHDDALYETIDHLNLGMANMSDGERAELAWHNYRAGSKAISSIQYAKAKRYFETGLQLVESEVFESGSLVCKLTIELIECEHICGNIERAQSLLRRVMIHKQKLNLEDRIRVYTYLIHLATYDQNDKAVQTGREALAELGWKLPEKVSTATVIKEVLLTQAVLYRMRDKFDRLPPNEEVEFKAVSGLLVDLFTPLLIQDDKSLIALYAKFIRYGAKKGINEPFVLLLSVYELLLQRGLPQFLEGYCPIKLEHLQATSQLSQRFQPKLPFMIGFSKQLENPIEASIYLEKSLRLGVEITDPAFVNLAIAMCLLNHCGDVHALSKLLAYMEREPRPFTVDRVLELIQVAKAYLAALQDASLQDAFVAIPDPDRMDRAQDEEDNFSCGCRLEVAYLSGKYKEAQYWAKRCRENELAPDLLQVRKQRLYEALTFAACYVDATPDERKRTLRMLTKQMRLMRKRKGYLGADSAAHLLIRAEWKRICGDRQEAMQEYAATIERARQEKQGLFEAISYERLAVCYQEAGSRTGVTISLMDACTAYTVWGITAKAKQISSEHADVSGYLSTPLEARATEMEREGQDLVRTDENKVVDSPASLAEEDLLHQIVRWSVKPNDPNLLESFLTATLRQAGADRGLVIRSLSGSFQIKAQTGSVNCEGAASTYSEAVLRHVRMTGEALMIDDAARSYFQKDPYIRQCAPRSIICMPIVFPGNQPSDLLYLENTQVTGVFTETTRNVLELMITRMTYLRVLSGTTAEAGGEVPFPVVQPEPQALIEPLTNRETEILIALSEGLSNREIAERFNITEPTVKTHASNIYGKLGVRRRGQAVVRAKELQLISR</sequence>
<dbReference type="InterPro" id="IPR041664">
    <property type="entry name" value="AAA_16"/>
</dbReference>
<dbReference type="SUPFAM" id="SSF55781">
    <property type="entry name" value="GAF domain-like"/>
    <property type="match status" value="1"/>
</dbReference>
<evidence type="ECO:0000259" key="3">
    <source>
        <dbReference type="PROSITE" id="PS50011"/>
    </source>
</evidence>
<dbReference type="PROSITE" id="PS50043">
    <property type="entry name" value="HTH_LUXR_2"/>
    <property type="match status" value="1"/>
</dbReference>
<proteinExistence type="predicted"/>
<evidence type="ECO:0000256" key="2">
    <source>
        <dbReference type="ARBA" id="ARBA00023163"/>
    </source>
</evidence>
<dbReference type="PROSITE" id="PS50011">
    <property type="entry name" value="PROTEIN_KINASE_DOM"/>
    <property type="match status" value="1"/>
</dbReference>
<protein>
    <recommendedName>
        <fullName evidence="7">HTH luxR-type domain-containing protein</fullName>
    </recommendedName>
</protein>
<evidence type="ECO:0008006" key="7">
    <source>
        <dbReference type="Google" id="ProtNLM"/>
    </source>
</evidence>
<keyword evidence="1" id="KW-0805">Transcription regulation</keyword>
<gene>
    <name evidence="5" type="ORF">CIG75_02880</name>
</gene>
<dbReference type="Pfam" id="PF13191">
    <property type="entry name" value="AAA_16"/>
    <property type="match status" value="1"/>
</dbReference>
<dbReference type="SMART" id="SM00421">
    <property type="entry name" value="HTH_LUXR"/>
    <property type="match status" value="1"/>
</dbReference>
<dbReference type="InterPro" id="IPR027417">
    <property type="entry name" value="P-loop_NTPase"/>
</dbReference>
<dbReference type="SUPFAM" id="SSF46894">
    <property type="entry name" value="C-terminal effector domain of the bipartite response regulators"/>
    <property type="match status" value="1"/>
</dbReference>
<dbReference type="InterPro" id="IPR011009">
    <property type="entry name" value="Kinase-like_dom_sf"/>
</dbReference>
<dbReference type="Pfam" id="PF01590">
    <property type="entry name" value="GAF"/>
    <property type="match status" value="1"/>
</dbReference>
<dbReference type="GO" id="GO:0005524">
    <property type="term" value="F:ATP binding"/>
    <property type="evidence" value="ECO:0007669"/>
    <property type="project" value="InterPro"/>
</dbReference>
<dbReference type="PANTHER" id="PTHR43642">
    <property type="entry name" value="HYBRID SIGNAL TRANSDUCTION HISTIDINE KINASE G"/>
    <property type="match status" value="1"/>
</dbReference>
<dbReference type="GO" id="GO:0004672">
    <property type="term" value="F:protein kinase activity"/>
    <property type="evidence" value="ECO:0007669"/>
    <property type="project" value="InterPro"/>
</dbReference>
<dbReference type="InterPro" id="IPR000719">
    <property type="entry name" value="Prot_kinase_dom"/>
</dbReference>
<evidence type="ECO:0000259" key="4">
    <source>
        <dbReference type="PROSITE" id="PS50043"/>
    </source>
</evidence>